<proteinExistence type="predicted"/>
<reference evidence="1 2" key="1">
    <citation type="submission" date="2016-01" db="EMBL/GenBank/DDBJ databases">
        <title>Genome Sequences of Twelve Sporeforming Bacillus Species Isolated from Foods.</title>
        <authorList>
            <person name="Berendsen E.M."/>
            <person name="Wells-Bennik M.H."/>
            <person name="Krawcyk A.O."/>
            <person name="De Jong A."/>
            <person name="Holsappel S."/>
            <person name="Eijlander R.T."/>
            <person name="Kuipers O.P."/>
        </authorList>
    </citation>
    <scope>NUCLEOTIDE SEQUENCE [LARGE SCALE GENOMIC DNA]</scope>
    <source>
        <strain evidence="1 2">B4099</strain>
    </source>
</reference>
<evidence type="ECO:0000313" key="2">
    <source>
        <dbReference type="Proteomes" id="UP000075304"/>
    </source>
</evidence>
<dbReference type="AlphaFoldDB" id="A0A150KEX1"/>
<evidence type="ECO:0000313" key="1">
    <source>
        <dbReference type="EMBL" id="KYC69600.1"/>
    </source>
</evidence>
<dbReference type="Proteomes" id="UP000075304">
    <property type="component" value="Unassembled WGS sequence"/>
</dbReference>
<comment type="caution">
    <text evidence="1">The sequence shown here is derived from an EMBL/GenBank/DDBJ whole genome shotgun (WGS) entry which is preliminary data.</text>
</comment>
<accession>A0A150KEX1</accession>
<dbReference type="EMBL" id="LQYI01000046">
    <property type="protein sequence ID" value="KYC69600.1"/>
    <property type="molecule type" value="Genomic_DNA"/>
</dbReference>
<sequence>MAIMKRIVLHNDAGTFQIVIPLSGRFECLKKSVWDKLFLT</sequence>
<protein>
    <submittedName>
        <fullName evidence="1">Uncharacterized protein</fullName>
    </submittedName>
</protein>
<organism evidence="1 2">
    <name type="scientific">Heyndrickxia coagulans</name>
    <name type="common">Weizmannia coagulans</name>
    <dbReference type="NCBI Taxonomy" id="1398"/>
    <lineage>
        <taxon>Bacteria</taxon>
        <taxon>Bacillati</taxon>
        <taxon>Bacillota</taxon>
        <taxon>Bacilli</taxon>
        <taxon>Bacillales</taxon>
        <taxon>Bacillaceae</taxon>
        <taxon>Heyndrickxia</taxon>
    </lineage>
</organism>
<gene>
    <name evidence="1" type="ORF">B4099_0229</name>
</gene>
<name>A0A150KEX1_HEYCO</name>